<dbReference type="GO" id="GO:0005524">
    <property type="term" value="F:ATP binding"/>
    <property type="evidence" value="ECO:0007669"/>
    <property type="project" value="InterPro"/>
</dbReference>
<dbReference type="InterPro" id="IPR000719">
    <property type="entry name" value="Prot_kinase_dom"/>
</dbReference>
<accession>A0AAD5URY3</accession>
<keyword evidence="3" id="KW-1185">Reference proteome</keyword>
<sequence>MDDIGHIVRHGLQHHVKTVTVDQWINFVLDVPTEKIAHWSRCLNYKKLLHESTSIMKYLQDYCEEPIDPYPCSSWSTIVNTIITLAPTLIPDLSASTLPLLFIQNNSDVMDIQREDGSVHSPDVLVVPESIIPDSHMSGGVHNDEAQIDGISWGDILACITVQEFDSGSLRGVFENCKLKATKTVGPSPCSSTAKRLNSDPQSSILFATGLEQSNAEELASYALELLASTSGTRGHCLQLLVDGDRLMLWYYDAGGIIRSEWMYWIDDLPKFAAIIVAFAQLGMSGWGIGDIPNLKPPSSLRPPTSPLPKSLSGYTLTMTHKRKDGVEEDVKVTLQDEVYSQYCLVGRRTIVYGATTEPKISEKPLVLKMSMQESDQTPENEFIEHATNSGVDHLPEVHMWSTKESEWRLSKGVWGKLFPSDDGNREYKDLSQRLIVFTKYKPIEGIICARNMHHIMMRLIQCLHDLRYKAKIVHRDISLGNLMYEKLDDGTIWLILNDFDLAVMVDDNGLPVAKNASKHRTGTLPFMAHELLVAMKEEDPIIHYLRHDYESVFWVVLYLVTRPQSNPSREPSHSEVDEGLHLPSSERVALLKDWELGSLKDIYSRKWGIIMDEDKLMVYVPTVGMRPYAMWFKELWIILNDAYRKHKTTKVSTPKKRLFNYDNPVPEPPQMKIETLDDSITLEKIQERLRVWEQRQARKIEDFVPFFM</sequence>
<dbReference type="EMBL" id="JANAWD010000742">
    <property type="protein sequence ID" value="KAJ3476175.1"/>
    <property type="molecule type" value="Genomic_DNA"/>
</dbReference>
<dbReference type="PANTHER" id="PTHR38248">
    <property type="entry name" value="FUNK1 6"/>
    <property type="match status" value="1"/>
</dbReference>
<comment type="caution">
    <text evidence="2">The sequence shown here is derived from an EMBL/GenBank/DDBJ whole genome shotgun (WGS) entry which is preliminary data.</text>
</comment>
<dbReference type="Pfam" id="PF17667">
    <property type="entry name" value="Pkinase_fungal"/>
    <property type="match status" value="1"/>
</dbReference>
<organism evidence="2 3">
    <name type="scientific">Meripilus lineatus</name>
    <dbReference type="NCBI Taxonomy" id="2056292"/>
    <lineage>
        <taxon>Eukaryota</taxon>
        <taxon>Fungi</taxon>
        <taxon>Dikarya</taxon>
        <taxon>Basidiomycota</taxon>
        <taxon>Agaricomycotina</taxon>
        <taxon>Agaricomycetes</taxon>
        <taxon>Polyporales</taxon>
        <taxon>Meripilaceae</taxon>
        <taxon>Meripilus</taxon>
    </lineage>
</organism>
<evidence type="ECO:0000313" key="3">
    <source>
        <dbReference type="Proteomes" id="UP001212997"/>
    </source>
</evidence>
<dbReference type="PANTHER" id="PTHR38248:SF2">
    <property type="entry name" value="FUNK1 11"/>
    <property type="match status" value="1"/>
</dbReference>
<dbReference type="Proteomes" id="UP001212997">
    <property type="component" value="Unassembled WGS sequence"/>
</dbReference>
<protein>
    <recommendedName>
        <fullName evidence="1">Protein kinase domain-containing protein</fullName>
    </recommendedName>
</protein>
<dbReference type="GO" id="GO:0004672">
    <property type="term" value="F:protein kinase activity"/>
    <property type="evidence" value="ECO:0007669"/>
    <property type="project" value="InterPro"/>
</dbReference>
<proteinExistence type="predicted"/>
<dbReference type="InterPro" id="IPR040976">
    <property type="entry name" value="Pkinase_fungal"/>
</dbReference>
<evidence type="ECO:0000313" key="2">
    <source>
        <dbReference type="EMBL" id="KAJ3476175.1"/>
    </source>
</evidence>
<dbReference type="SUPFAM" id="SSF56112">
    <property type="entry name" value="Protein kinase-like (PK-like)"/>
    <property type="match status" value="1"/>
</dbReference>
<evidence type="ECO:0000259" key="1">
    <source>
        <dbReference type="PROSITE" id="PS50011"/>
    </source>
</evidence>
<dbReference type="InterPro" id="IPR011009">
    <property type="entry name" value="Kinase-like_dom_sf"/>
</dbReference>
<dbReference type="Gene3D" id="1.10.510.10">
    <property type="entry name" value="Transferase(Phosphotransferase) domain 1"/>
    <property type="match status" value="1"/>
</dbReference>
<dbReference type="AlphaFoldDB" id="A0AAD5URY3"/>
<name>A0AAD5URY3_9APHY</name>
<feature type="domain" description="Protein kinase" evidence="1">
    <location>
        <begin position="338"/>
        <end position="709"/>
    </location>
</feature>
<reference evidence="2" key="1">
    <citation type="submission" date="2022-07" db="EMBL/GenBank/DDBJ databases">
        <title>Genome Sequence of Physisporinus lineatus.</title>
        <authorList>
            <person name="Buettner E."/>
        </authorList>
    </citation>
    <scope>NUCLEOTIDE SEQUENCE</scope>
    <source>
        <strain evidence="2">VT162</strain>
    </source>
</reference>
<gene>
    <name evidence="2" type="ORF">NLI96_g11339</name>
</gene>
<dbReference type="PROSITE" id="PS50011">
    <property type="entry name" value="PROTEIN_KINASE_DOM"/>
    <property type="match status" value="1"/>
</dbReference>